<dbReference type="AlphaFoldDB" id="T5LVM8"/>
<dbReference type="EMBL" id="ACRF02000003">
    <property type="protein sequence ID" value="EQM96964.1"/>
    <property type="molecule type" value="Genomic_DNA"/>
</dbReference>
<keyword evidence="1" id="KW-0472">Membrane</keyword>
<accession>T5LVM8</accession>
<dbReference type="HOGENOM" id="CLU_2879558_0_0_9"/>
<protein>
    <submittedName>
        <fullName evidence="2">Uncharacterized protein</fullName>
    </submittedName>
</protein>
<name>T5LVM8_9LACT</name>
<keyword evidence="3" id="KW-1185">Reference proteome</keyword>
<evidence type="ECO:0000256" key="1">
    <source>
        <dbReference type="SAM" id="Phobius"/>
    </source>
</evidence>
<sequence>MSKFLFSNYLFYGAFFGVATLLLIYYFLPDFFLLFVHLSTICFYLALLYAFLKFVFKKIKNKS</sequence>
<keyword evidence="1" id="KW-0812">Transmembrane</keyword>
<gene>
    <name evidence="2" type="ORF">HMPREF0446_01707</name>
</gene>
<reference evidence="2" key="1">
    <citation type="submission" date="2011-10" db="EMBL/GenBank/DDBJ databases">
        <title>The Genome Sequence of Granulicatella elegans ATCC 700633.</title>
        <authorList>
            <consortium name="The Broad Institute Genome Sequencing Platform"/>
            <consortium name="The Broad Institute Genome Sequencing Center for Infectious Disease"/>
            <person name="Earl A."/>
            <person name="Ward D."/>
            <person name="Feldgarden M."/>
            <person name="Gevers D."/>
            <person name="Sibley C.D."/>
            <person name="Field T.R."/>
            <person name="Grinwis M."/>
            <person name="Eshaghurshan C.S."/>
            <person name="Surette M.G."/>
            <person name="Young S.K."/>
            <person name="Zeng Q."/>
            <person name="Gargeya S."/>
            <person name="Fitzgerald M."/>
            <person name="Haas B."/>
            <person name="Abouelleil A."/>
            <person name="Alvarado L."/>
            <person name="Arachchi H.M."/>
            <person name="Berlin A."/>
            <person name="Brown A."/>
            <person name="Chapman S.B."/>
            <person name="Chen Z."/>
            <person name="Dunbar C."/>
            <person name="Freedman E."/>
            <person name="Gearin G."/>
            <person name="Goldberg J."/>
            <person name="Griggs A."/>
            <person name="Gujja S."/>
            <person name="Heiman D."/>
            <person name="Howarth C."/>
            <person name="Larson L."/>
            <person name="Lui A."/>
            <person name="MacDonald P.J.P."/>
            <person name="Montmayeur A."/>
            <person name="Murphy C."/>
            <person name="Neiman D."/>
            <person name="Pearson M."/>
            <person name="Priest M."/>
            <person name="Roberts A."/>
            <person name="Saif S."/>
            <person name="Shea T."/>
            <person name="Shenoy N."/>
            <person name="Sisk P."/>
            <person name="Stolte C."/>
            <person name="Sykes S."/>
            <person name="Wortman J."/>
            <person name="Nusbaum C."/>
            <person name="Birren B."/>
        </authorList>
    </citation>
    <scope>NUCLEOTIDE SEQUENCE [LARGE SCALE GENOMIC DNA]</scope>
    <source>
        <strain evidence="2">ATCC 700633</strain>
    </source>
</reference>
<evidence type="ECO:0000313" key="2">
    <source>
        <dbReference type="EMBL" id="EQM96964.1"/>
    </source>
</evidence>
<organism evidence="2 3">
    <name type="scientific">Granulicatella elegans ATCC 700633</name>
    <dbReference type="NCBI Taxonomy" id="626369"/>
    <lineage>
        <taxon>Bacteria</taxon>
        <taxon>Bacillati</taxon>
        <taxon>Bacillota</taxon>
        <taxon>Bacilli</taxon>
        <taxon>Lactobacillales</taxon>
        <taxon>Carnobacteriaceae</taxon>
        <taxon>Granulicatella</taxon>
    </lineage>
</organism>
<keyword evidence="1" id="KW-1133">Transmembrane helix</keyword>
<dbReference type="Proteomes" id="UP000002939">
    <property type="component" value="Unassembled WGS sequence"/>
</dbReference>
<comment type="caution">
    <text evidence="2">The sequence shown here is derived from an EMBL/GenBank/DDBJ whole genome shotgun (WGS) entry which is preliminary data.</text>
</comment>
<feature type="transmembrane region" description="Helical" evidence="1">
    <location>
        <begin position="9"/>
        <end position="28"/>
    </location>
</feature>
<proteinExistence type="predicted"/>
<feature type="transmembrane region" description="Helical" evidence="1">
    <location>
        <begin position="34"/>
        <end position="56"/>
    </location>
</feature>
<evidence type="ECO:0000313" key="3">
    <source>
        <dbReference type="Proteomes" id="UP000002939"/>
    </source>
</evidence>